<dbReference type="InterPro" id="IPR000944">
    <property type="entry name" value="Tscrpt_reg_Rrf2"/>
</dbReference>
<dbReference type="RefSeq" id="WP_082715541.1">
    <property type="nucleotide sequence ID" value="NZ_KQ959486.1"/>
</dbReference>
<dbReference type="GO" id="GO:0003700">
    <property type="term" value="F:DNA-binding transcription factor activity"/>
    <property type="evidence" value="ECO:0007669"/>
    <property type="project" value="TreeGrafter"/>
</dbReference>
<organism evidence="1 2">
    <name type="scientific">Atopobium deltae</name>
    <dbReference type="NCBI Taxonomy" id="1393034"/>
    <lineage>
        <taxon>Bacteria</taxon>
        <taxon>Bacillati</taxon>
        <taxon>Actinomycetota</taxon>
        <taxon>Coriobacteriia</taxon>
        <taxon>Coriobacteriales</taxon>
        <taxon>Atopobiaceae</taxon>
        <taxon>Atopobium</taxon>
    </lineage>
</organism>
<dbReference type="NCBIfam" id="TIGR00738">
    <property type="entry name" value="rrf2_super"/>
    <property type="match status" value="1"/>
</dbReference>
<sequence length="190" mass="20931">MDISRKTDYALRILAELMRHDNNNVLSVRTAAKKNDVPYSFARSIQHDLTLAGIITSTRGAQGGMKLTIDPKTTSLLTVVEACQGPVAISDCGWNGPDGTPCPRHLHCSFYSIWCGASRMLRDYLDSITLYEAVFATKAPSLPEGYWNADAFASVRGIRGMERNVEAAFEKRELEKARAAEKTDEAASNE</sequence>
<dbReference type="AlphaFoldDB" id="A0A133XWI2"/>
<dbReference type="STRING" id="1393034.HMPREF3192_00352"/>
<evidence type="ECO:0000313" key="1">
    <source>
        <dbReference type="EMBL" id="KXB35273.1"/>
    </source>
</evidence>
<protein>
    <submittedName>
        <fullName evidence="1">Transcriptional regulator, Rrf2 family</fullName>
    </submittedName>
</protein>
<dbReference type="InterPro" id="IPR036388">
    <property type="entry name" value="WH-like_DNA-bd_sf"/>
</dbReference>
<keyword evidence="2" id="KW-1185">Reference proteome</keyword>
<dbReference type="GO" id="GO:0005829">
    <property type="term" value="C:cytosol"/>
    <property type="evidence" value="ECO:0007669"/>
    <property type="project" value="TreeGrafter"/>
</dbReference>
<accession>A0A133XWI2</accession>
<reference evidence="2" key="1">
    <citation type="submission" date="2016-01" db="EMBL/GenBank/DDBJ databases">
        <authorList>
            <person name="Mitreva M."/>
            <person name="Pepin K.H."/>
            <person name="Mihindukulasuriya K.A."/>
            <person name="Fulton R."/>
            <person name="Fronick C."/>
            <person name="O'Laughlin M."/>
            <person name="Miner T."/>
            <person name="Herter B."/>
            <person name="Rosa B.A."/>
            <person name="Cordes M."/>
            <person name="Tomlinson C."/>
            <person name="Wollam A."/>
            <person name="Palsikar V.B."/>
            <person name="Mardis E.R."/>
            <person name="Wilson R.K."/>
        </authorList>
    </citation>
    <scope>NUCLEOTIDE SEQUENCE [LARGE SCALE GENOMIC DNA]</scope>
    <source>
        <strain evidence="2">DNF00019</strain>
    </source>
</reference>
<dbReference type="PROSITE" id="PS51197">
    <property type="entry name" value="HTH_RRF2_2"/>
    <property type="match status" value="1"/>
</dbReference>
<proteinExistence type="predicted"/>
<dbReference type="PANTHER" id="PTHR33221">
    <property type="entry name" value="WINGED HELIX-TURN-HELIX TRANSCRIPTIONAL REGULATOR, RRF2 FAMILY"/>
    <property type="match status" value="1"/>
</dbReference>
<dbReference type="PANTHER" id="PTHR33221:SF2">
    <property type="entry name" value="TRANSCRIPTIONAL REGULATOR"/>
    <property type="match status" value="1"/>
</dbReference>
<evidence type="ECO:0000313" key="2">
    <source>
        <dbReference type="Proteomes" id="UP000070675"/>
    </source>
</evidence>
<dbReference type="OrthoDB" id="9808360at2"/>
<comment type="caution">
    <text evidence="1">The sequence shown here is derived from an EMBL/GenBank/DDBJ whole genome shotgun (WGS) entry which is preliminary data.</text>
</comment>
<gene>
    <name evidence="1" type="ORF">HMPREF3192_00352</name>
</gene>
<dbReference type="Gene3D" id="1.10.10.10">
    <property type="entry name" value="Winged helix-like DNA-binding domain superfamily/Winged helix DNA-binding domain"/>
    <property type="match status" value="1"/>
</dbReference>
<dbReference type="Pfam" id="PF02082">
    <property type="entry name" value="Rrf2"/>
    <property type="match status" value="1"/>
</dbReference>
<dbReference type="SUPFAM" id="SSF46785">
    <property type="entry name" value="Winged helix' DNA-binding domain"/>
    <property type="match status" value="1"/>
</dbReference>
<dbReference type="EMBL" id="LSCR01000005">
    <property type="protein sequence ID" value="KXB35273.1"/>
    <property type="molecule type" value="Genomic_DNA"/>
</dbReference>
<dbReference type="PATRIC" id="fig|1393034.3.peg.344"/>
<dbReference type="Proteomes" id="UP000070675">
    <property type="component" value="Unassembled WGS sequence"/>
</dbReference>
<name>A0A133XWI2_9ACTN</name>
<dbReference type="InterPro" id="IPR036390">
    <property type="entry name" value="WH_DNA-bd_sf"/>
</dbReference>